<evidence type="ECO:0000313" key="2">
    <source>
        <dbReference type="EMBL" id="KAL1271821.1"/>
    </source>
</evidence>
<keyword evidence="3" id="KW-1185">Reference proteome</keyword>
<dbReference type="EMBL" id="JAYMGO010000007">
    <property type="protein sequence ID" value="KAL1271821.1"/>
    <property type="molecule type" value="Genomic_DNA"/>
</dbReference>
<gene>
    <name evidence="2" type="ORF">QQF64_030837</name>
</gene>
<name>A0ABR3N4S9_9TELE</name>
<reference evidence="2 3" key="1">
    <citation type="submission" date="2023-09" db="EMBL/GenBank/DDBJ databases">
        <authorList>
            <person name="Wang M."/>
        </authorList>
    </citation>
    <scope>NUCLEOTIDE SEQUENCE [LARGE SCALE GENOMIC DNA]</scope>
    <source>
        <strain evidence="2">GT-2023</strain>
        <tissue evidence="2">Liver</tissue>
    </source>
</reference>
<organism evidence="2 3">
    <name type="scientific">Cirrhinus molitorella</name>
    <name type="common">mud carp</name>
    <dbReference type="NCBI Taxonomy" id="172907"/>
    <lineage>
        <taxon>Eukaryota</taxon>
        <taxon>Metazoa</taxon>
        <taxon>Chordata</taxon>
        <taxon>Craniata</taxon>
        <taxon>Vertebrata</taxon>
        <taxon>Euteleostomi</taxon>
        <taxon>Actinopterygii</taxon>
        <taxon>Neopterygii</taxon>
        <taxon>Teleostei</taxon>
        <taxon>Ostariophysi</taxon>
        <taxon>Cypriniformes</taxon>
        <taxon>Cyprinidae</taxon>
        <taxon>Labeoninae</taxon>
        <taxon>Labeonini</taxon>
        <taxon>Cirrhinus</taxon>
    </lineage>
</organism>
<evidence type="ECO:0000313" key="3">
    <source>
        <dbReference type="Proteomes" id="UP001558613"/>
    </source>
</evidence>
<dbReference type="Proteomes" id="UP001558613">
    <property type="component" value="Unassembled WGS sequence"/>
</dbReference>
<sequence>MTDRARKRKRDELEAGREGRKTALSFSAARTWLKHETIYHLLSRWNRELNGSGKRGRMGEGKERYRRMCRDGAMGKWMYTGSRDRVLLHHRQAVFH</sequence>
<feature type="region of interest" description="Disordered" evidence="1">
    <location>
        <begin position="1"/>
        <end position="20"/>
    </location>
</feature>
<protein>
    <submittedName>
        <fullName evidence="2">Uncharacterized protein</fullName>
    </submittedName>
</protein>
<accession>A0ABR3N4S9</accession>
<proteinExistence type="predicted"/>
<evidence type="ECO:0000256" key="1">
    <source>
        <dbReference type="SAM" id="MobiDB-lite"/>
    </source>
</evidence>
<comment type="caution">
    <text evidence="2">The sequence shown here is derived from an EMBL/GenBank/DDBJ whole genome shotgun (WGS) entry which is preliminary data.</text>
</comment>